<dbReference type="OrthoDB" id="5608193at2"/>
<keyword evidence="2" id="KW-1185">Reference proteome</keyword>
<dbReference type="Proteomes" id="UP000308430">
    <property type="component" value="Unassembled WGS sequence"/>
</dbReference>
<organism evidence="1 2">
    <name type="scientific">Pseudothauera nasutitermitis</name>
    <dbReference type="NCBI Taxonomy" id="2565930"/>
    <lineage>
        <taxon>Bacteria</taxon>
        <taxon>Pseudomonadati</taxon>
        <taxon>Pseudomonadota</taxon>
        <taxon>Betaproteobacteria</taxon>
        <taxon>Rhodocyclales</taxon>
        <taxon>Zoogloeaceae</taxon>
        <taxon>Pseudothauera</taxon>
    </lineage>
</organism>
<sequence>MTHWTPARTQLDDAAAAAFATLDAVFALEGEPVASDPLSRVLRVTVGGRRYYVKRYHRAAKNPLRRWFGRSRAQAEWENLQHFAAWGIPTATLVGWGLERRHGAFHRGALITAEIPDSTNLETLAAHSPGLLHDRETFERISRQAARIARALHAHGFTHNDLHWRNLLYRQDSGEVFLIDCPTGRFWYGPFLRYRIAKDLASLDKTARRILRRTQRLRFYLHYAGHARLDAADKAAIRRIMHAFEHRLRRKGRL</sequence>
<comment type="caution">
    <text evidence="1">The sequence shown here is derived from an EMBL/GenBank/DDBJ whole genome shotgun (WGS) entry which is preliminary data.</text>
</comment>
<dbReference type="RefSeq" id="WP_136349625.1">
    <property type="nucleotide sequence ID" value="NZ_SSOC01000006.1"/>
</dbReference>
<evidence type="ECO:0000313" key="2">
    <source>
        <dbReference type="Proteomes" id="UP000308430"/>
    </source>
</evidence>
<dbReference type="GO" id="GO:0016301">
    <property type="term" value="F:kinase activity"/>
    <property type="evidence" value="ECO:0007669"/>
    <property type="project" value="UniProtKB-KW"/>
</dbReference>
<evidence type="ECO:0000313" key="1">
    <source>
        <dbReference type="EMBL" id="THF63145.1"/>
    </source>
</evidence>
<dbReference type="Pfam" id="PF06293">
    <property type="entry name" value="Kdo"/>
    <property type="match status" value="1"/>
</dbReference>
<dbReference type="SUPFAM" id="SSF56112">
    <property type="entry name" value="Protein kinase-like (PK-like)"/>
    <property type="match status" value="1"/>
</dbReference>
<accession>A0A4S4ATA9</accession>
<keyword evidence="1" id="KW-0418">Kinase</keyword>
<gene>
    <name evidence="1" type="ORF">E6C76_18050</name>
</gene>
<dbReference type="InterPro" id="IPR011009">
    <property type="entry name" value="Kinase-like_dom_sf"/>
</dbReference>
<protein>
    <submittedName>
        <fullName evidence="1">Heptose kinase</fullName>
    </submittedName>
</protein>
<dbReference type="EMBL" id="SSOC01000006">
    <property type="protein sequence ID" value="THF63145.1"/>
    <property type="molecule type" value="Genomic_DNA"/>
</dbReference>
<name>A0A4S4ATA9_9RHOO</name>
<dbReference type="Gene3D" id="1.10.510.10">
    <property type="entry name" value="Transferase(Phosphotransferase) domain 1"/>
    <property type="match status" value="1"/>
</dbReference>
<keyword evidence="1" id="KW-0808">Transferase</keyword>
<reference evidence="1 2" key="1">
    <citation type="submission" date="2019-04" db="EMBL/GenBank/DDBJ databases">
        <title>Azoarcus nasutitermitis sp. nov. isolated from termite nest.</title>
        <authorList>
            <person name="Lin S.-Y."/>
            <person name="Hameed A."/>
            <person name="Hsu Y.-H."/>
            <person name="Young C.-C."/>
        </authorList>
    </citation>
    <scope>NUCLEOTIDE SEQUENCE [LARGE SCALE GENOMIC DNA]</scope>
    <source>
        <strain evidence="1 2">CC-YHH838</strain>
    </source>
</reference>
<proteinExistence type="predicted"/>
<dbReference type="AlphaFoldDB" id="A0A4S4ATA9"/>